<dbReference type="Pfam" id="PF13432">
    <property type="entry name" value="TPR_16"/>
    <property type="match status" value="3"/>
</dbReference>
<dbReference type="InterPro" id="IPR011990">
    <property type="entry name" value="TPR-like_helical_dom_sf"/>
</dbReference>
<comment type="caution">
    <text evidence="4">The sequence shown here is derived from an EMBL/GenBank/DDBJ whole genome shotgun (WGS) entry which is preliminary data.</text>
</comment>
<sequence>MILAAVLAGLLVSGCDDPAAKERKYLRRGNDYFQSGEIDKARIEYRNALRLMPTDAEVRYRIGLLEERTGNLRGAFQSFIGAEQQDPGHLPALLKLAEINILTDNLDDGERRLATVFAAEPDNPQAHALRGALLLKRHDLAGADAAATRALALEPDNVAAIAVRATVWVRKEQTGKAMATLDDALTRQPGNMKLLTFKFEVLRSLDDAPAVEATLRTILAAHPEERPFWFDLADTLMTQERFDAAEQVLRQAIAAHPDDLDFKRMLVFLLADHKDLDTAEREGRAFIAAAPDEIAPYFWISEVLLRNGLSDRATAILEEIVAQRKTEVAGLNARALLAQINVSHGNRALADHLIEAVLEKAPGNRNALLLRASLALQDGALQSAVTDLRAILRERANDPQAMPLLAETLMRQGYLNLALDTANTLVKLYPLDPGARVRLAQITEANGDTARAFDLLEEAASIDPAFPVTWETQARLHLAHADYDAAQKAVDALARLPDQGLIVAFLEGQILQATGKSSEALSRYKQVLQTSLDSPLGELALTSFVSICNETKKLDEAKAFIEAIPAPTTFAITVLGEIYLTEGDSQQAAFYFDQAIAGQDKRAEPFLNRARMEKQGKHLETAADILRQGIEIIPGDIRLPLELASISKEMGRIDQAIDLYDRLLTNNPMLDVAANNMALLIADYSYNNKNALDRAANAAERFLGSNNAAALDTLAWVYYRQGRYSEALVLADRLVSAPAIPPDVAFHIGAIYLKAGRKADAAVQLQQAINPPQPYPGLEEARALLKTALAP</sequence>
<evidence type="ECO:0000256" key="2">
    <source>
        <dbReference type="ARBA" id="ARBA00022803"/>
    </source>
</evidence>
<organism evidence="4 5">
    <name type="scientific">Pararhodospirillum oryzae</name>
    <dbReference type="NCBI Taxonomy" id="478448"/>
    <lineage>
        <taxon>Bacteria</taxon>
        <taxon>Pseudomonadati</taxon>
        <taxon>Pseudomonadota</taxon>
        <taxon>Alphaproteobacteria</taxon>
        <taxon>Rhodospirillales</taxon>
        <taxon>Rhodospirillaceae</taxon>
        <taxon>Pararhodospirillum</taxon>
    </lineage>
</organism>
<dbReference type="Gene3D" id="1.25.40.10">
    <property type="entry name" value="Tetratricopeptide repeat domain"/>
    <property type="match status" value="3"/>
</dbReference>
<keyword evidence="2 3" id="KW-0802">TPR repeat</keyword>
<accession>A0A512H3U7</accession>
<name>A0A512H3U7_9PROT</name>
<gene>
    <name evidence="4" type="ORF">ROR02_02730</name>
</gene>
<feature type="repeat" description="TPR" evidence="3">
    <location>
        <begin position="22"/>
        <end position="55"/>
    </location>
</feature>
<keyword evidence="5" id="KW-1185">Reference proteome</keyword>
<evidence type="ECO:0000256" key="1">
    <source>
        <dbReference type="ARBA" id="ARBA00022737"/>
    </source>
</evidence>
<dbReference type="Proteomes" id="UP000321567">
    <property type="component" value="Unassembled WGS sequence"/>
</dbReference>
<dbReference type="SUPFAM" id="SSF48452">
    <property type="entry name" value="TPR-like"/>
    <property type="match status" value="3"/>
</dbReference>
<proteinExistence type="predicted"/>
<evidence type="ECO:0000256" key="3">
    <source>
        <dbReference type="PROSITE-ProRule" id="PRU00339"/>
    </source>
</evidence>
<dbReference type="PROSITE" id="PS50005">
    <property type="entry name" value="TPR"/>
    <property type="match status" value="2"/>
</dbReference>
<dbReference type="AlphaFoldDB" id="A0A512H3U7"/>
<feature type="repeat" description="TPR" evidence="3">
    <location>
        <begin position="226"/>
        <end position="259"/>
    </location>
</feature>
<dbReference type="Pfam" id="PF13174">
    <property type="entry name" value="TPR_6"/>
    <property type="match status" value="1"/>
</dbReference>
<reference evidence="4 5" key="1">
    <citation type="submission" date="2019-07" db="EMBL/GenBank/DDBJ databases">
        <title>Whole genome shotgun sequence of Rhodospirillum oryzae NBRC 107573.</title>
        <authorList>
            <person name="Hosoyama A."/>
            <person name="Uohara A."/>
            <person name="Ohji S."/>
            <person name="Ichikawa N."/>
        </authorList>
    </citation>
    <scope>NUCLEOTIDE SEQUENCE [LARGE SCALE GENOMIC DNA]</scope>
    <source>
        <strain evidence="4 5">NBRC 107573</strain>
    </source>
</reference>
<dbReference type="PANTHER" id="PTHR45586:SF1">
    <property type="entry name" value="LIPOPOLYSACCHARIDE ASSEMBLY PROTEIN B"/>
    <property type="match status" value="1"/>
</dbReference>
<dbReference type="SMART" id="SM00028">
    <property type="entry name" value="TPR"/>
    <property type="match status" value="13"/>
</dbReference>
<dbReference type="Pfam" id="PF13181">
    <property type="entry name" value="TPR_8"/>
    <property type="match status" value="1"/>
</dbReference>
<dbReference type="InterPro" id="IPR019734">
    <property type="entry name" value="TPR_rpt"/>
</dbReference>
<protein>
    <submittedName>
        <fullName evidence="4">Uncharacterized protein</fullName>
    </submittedName>
</protein>
<dbReference type="EMBL" id="BJZO01000004">
    <property type="protein sequence ID" value="GEO80142.1"/>
    <property type="molecule type" value="Genomic_DNA"/>
</dbReference>
<dbReference type="PANTHER" id="PTHR45586">
    <property type="entry name" value="TPR REPEAT-CONTAINING PROTEIN PA4667"/>
    <property type="match status" value="1"/>
</dbReference>
<dbReference type="Pfam" id="PF13414">
    <property type="entry name" value="TPR_11"/>
    <property type="match status" value="1"/>
</dbReference>
<keyword evidence="1" id="KW-0677">Repeat</keyword>
<evidence type="ECO:0000313" key="4">
    <source>
        <dbReference type="EMBL" id="GEO80142.1"/>
    </source>
</evidence>
<evidence type="ECO:0000313" key="5">
    <source>
        <dbReference type="Proteomes" id="UP000321567"/>
    </source>
</evidence>
<dbReference type="InterPro" id="IPR051012">
    <property type="entry name" value="CellSynth/LPSAsmb/PSIAsmb"/>
</dbReference>
<dbReference type="SUPFAM" id="SSF81901">
    <property type="entry name" value="HCP-like"/>
    <property type="match status" value="1"/>
</dbReference>
<dbReference type="Pfam" id="PF14559">
    <property type="entry name" value="TPR_19"/>
    <property type="match status" value="2"/>
</dbReference>